<dbReference type="SMART" id="SM00481">
    <property type="entry name" value="POLIIIAc"/>
    <property type="match status" value="1"/>
</dbReference>
<dbReference type="NCBIfam" id="NF001688">
    <property type="entry name" value="PRK00448.1"/>
    <property type="match status" value="1"/>
</dbReference>
<accession>A0ABT1Y1J5</accession>
<dbReference type="Gene3D" id="3.30.1900.20">
    <property type="match status" value="2"/>
</dbReference>
<feature type="domain" description="Polymerase/histidinol phosphatase N-terminal" evidence="10">
    <location>
        <begin position="349"/>
        <end position="416"/>
    </location>
</feature>
<dbReference type="Gene3D" id="6.10.140.1510">
    <property type="match status" value="1"/>
</dbReference>
<dbReference type="PANTHER" id="PTHR32294">
    <property type="entry name" value="DNA POLYMERASE III SUBUNIT ALPHA"/>
    <property type="match status" value="1"/>
</dbReference>
<keyword evidence="5 9" id="KW-0269">Exonuclease</keyword>
<keyword evidence="6 9" id="KW-0239">DNA-directed DNA polymerase</keyword>
<dbReference type="InterPro" id="IPR029460">
    <property type="entry name" value="DNAPol_HHH"/>
</dbReference>
<sequence>MTDLNDLIAQCGLPRETKAVFRQMQVKKARISRKKRSLTLVVELPCPISEEDVGFFCALIQENLPAFQEVVLEVMTGRENYTLAQVIEKERGVLLETLEEKVAGVKNWLHMAKWQCADLPAPDGSGLEGLILTFPHPFAVEILEEKKLPQILGSLMHFRYGLDVPVELKLDDEAEENYEEHGREGDKDQEAIPYEEIDRAALLQYCAVSDSSSPAASRGEGKKAIPTQGDVILGKVIKGEPIPLEKIREEERSAVVMGRIISLATRELRSGRTLIIFDLTDDTDSISVKLFTDEKTPDKVFTALKKGAWVKVRGPVQTDKYSQELTLMAYDISTGQAVEREDHAPEKRVELHLHTKMSSLDAVVDTSRVVALAAKWGHRAIAITDHGVVQAFPEAYQAGKEHKIKIIYGVEGYLIDDEETDIPWQKQKSHHIIILVKNQGGLLNLYRLISLSHLETYYRKPRILKSVLQRHREGLILGSACEAGELYRAILNKKTGAEIEGIAQFYDYLEIQPLGNNEFLVRNDQVPDRKSLMEINKTIIALGEKHQKPVAATGDVHFIEEGDAIYRKILMAGKGFEDDIQAPLYFRTTEEMLAEFSYLGEETAQKVVIRDPNWIAEQIEDVLPIPQELYPPEIEGAEEQVEEMTWGTARSLYGETLPNLVQARIDKELNSIIKHGFSVLYLIAHKLVKKSNDDGYLVGSRGSVGSSMVATMMGITEVNPLPPHYRCPGCCYSRFITDGSLGSGPDLPDEDCPRCGKALVKDGHDIPFETFLGFEGDKTPDIDLNFSGDYQPRAHKYVEELFGKDHVFRAGTISTIAERTAFGFVKNYLTDRNLQARDAEVNRLVSGCSGVKRTTGQHPGGLMVVPTKLDIHKFSPIQHPADDMKSDIITTHFDYHSISDRLVKLDILGHDDPTMIKMLEDLTGIDAKNIKLDDQETLSLFSGVEILKVTPKEIRSNVGTYGVPEFGTKFVRQMLEDIRPSSFSDLVRISGFSHGTDVWLNNAQELIRSGTCKTSETISCRDDIMVYLMQKGLEPQIAFKIMEDVRKGKGVKPEYEGAMKSCQVPDWYIDSCKRIKYMFPKAHATAYVTMAYRIAWFKVNFPEAFYASFFSVRADEFDADLMVRGVKGVLRAMDEIEGKGNEASTKEKNLLTILEVVLEMYQRGIDLLPVSLENSAAEKFHITDRGILPPLSSLQGLGVTAAHNLVAAREEKPFCTWDDIRLRGKASKTVIDMMAAHGCLDHLPESSQMCLF</sequence>
<dbReference type="Gene3D" id="1.10.150.700">
    <property type="entry name" value="PolC, middle finger domain"/>
    <property type="match status" value="1"/>
</dbReference>
<evidence type="ECO:0000256" key="4">
    <source>
        <dbReference type="ARBA" id="ARBA00022705"/>
    </source>
</evidence>
<evidence type="ECO:0000313" key="12">
    <source>
        <dbReference type="Proteomes" id="UP001524944"/>
    </source>
</evidence>
<organism evidence="11 12">
    <name type="scientific">Dehalobacterium formicoaceticum</name>
    <dbReference type="NCBI Taxonomy" id="51515"/>
    <lineage>
        <taxon>Bacteria</taxon>
        <taxon>Bacillati</taxon>
        <taxon>Bacillota</taxon>
        <taxon>Clostridia</taxon>
        <taxon>Eubacteriales</taxon>
        <taxon>Peptococcaceae</taxon>
        <taxon>Dehalobacterium</taxon>
    </lineage>
</organism>
<dbReference type="EC" id="2.7.7.7" evidence="9"/>
<dbReference type="HAMAP" id="MF_00356">
    <property type="entry name" value="DNApol_PolC"/>
    <property type="match status" value="1"/>
</dbReference>
<evidence type="ECO:0000256" key="1">
    <source>
        <dbReference type="ARBA" id="ARBA00004496"/>
    </source>
</evidence>
<keyword evidence="9" id="KW-0378">Hydrolase</keyword>
<evidence type="ECO:0000256" key="6">
    <source>
        <dbReference type="ARBA" id="ARBA00022932"/>
    </source>
</evidence>
<comment type="subcellular location">
    <subcellularLocation>
        <location evidence="1 9">Cytoplasm</location>
    </subcellularLocation>
</comment>
<comment type="catalytic activity">
    <reaction evidence="8 9">
        <text>DNA(n) + a 2'-deoxyribonucleoside 5'-triphosphate = DNA(n+1) + diphosphate</text>
        <dbReference type="Rhea" id="RHEA:22508"/>
        <dbReference type="Rhea" id="RHEA-COMP:17339"/>
        <dbReference type="Rhea" id="RHEA-COMP:17340"/>
        <dbReference type="ChEBI" id="CHEBI:33019"/>
        <dbReference type="ChEBI" id="CHEBI:61560"/>
        <dbReference type="ChEBI" id="CHEBI:173112"/>
        <dbReference type="EC" id="2.7.7.7"/>
    </reaction>
</comment>
<dbReference type="InterPro" id="IPR004365">
    <property type="entry name" value="NA-bd_OB_tRNA"/>
</dbReference>
<evidence type="ECO:0000256" key="2">
    <source>
        <dbReference type="ARBA" id="ARBA00022679"/>
    </source>
</evidence>
<evidence type="ECO:0000313" key="11">
    <source>
        <dbReference type="EMBL" id="MCR6544710.1"/>
    </source>
</evidence>
<evidence type="ECO:0000259" key="10">
    <source>
        <dbReference type="SMART" id="SM00481"/>
    </source>
</evidence>
<dbReference type="Proteomes" id="UP001524944">
    <property type="component" value="Unassembled WGS sequence"/>
</dbReference>
<name>A0ABT1Y1J5_9FIRM</name>
<dbReference type="SUPFAM" id="SSF89550">
    <property type="entry name" value="PHP domain-like"/>
    <property type="match status" value="1"/>
</dbReference>
<comment type="function">
    <text evidence="7">DNA polymerase III is a complex, multichain enzyme responsible for most of the replicative synthesis in bacteria. This DNA polymerase also exhibits 3' to 5' exonuclease activity. The alpha chain is the DNA polymerase.</text>
</comment>
<protein>
    <recommendedName>
        <fullName evidence="9">DNA polymerase III PolC-type</fullName>
        <shortName evidence="9">PolIII</shortName>
        <ecNumber evidence="9">2.7.7.7</ecNumber>
    </recommendedName>
</protein>
<keyword evidence="2 9" id="KW-0808">Transferase</keyword>
<dbReference type="InterPro" id="IPR016195">
    <property type="entry name" value="Pol/histidinol_Pase-like"/>
</dbReference>
<evidence type="ECO:0000256" key="7">
    <source>
        <dbReference type="ARBA" id="ARBA00025611"/>
    </source>
</evidence>
<dbReference type="SUPFAM" id="SSF50249">
    <property type="entry name" value="Nucleic acid-binding proteins"/>
    <property type="match status" value="1"/>
</dbReference>
<dbReference type="InterPro" id="IPR012340">
    <property type="entry name" value="NA-bd_OB-fold"/>
</dbReference>
<gene>
    <name evidence="9" type="primary">polC</name>
    <name evidence="11" type="ORF">NVS47_04130</name>
</gene>
<keyword evidence="4 9" id="KW-0235">DNA replication</keyword>
<dbReference type="Pfam" id="PF17657">
    <property type="entry name" value="DNA_pol3_finger"/>
    <property type="match status" value="1"/>
</dbReference>
<dbReference type="Gene3D" id="2.40.50.140">
    <property type="entry name" value="Nucleic acid-binding proteins"/>
    <property type="match status" value="1"/>
</dbReference>
<dbReference type="InterPro" id="IPR004013">
    <property type="entry name" value="PHP_dom"/>
</dbReference>
<dbReference type="CDD" id="cd07435">
    <property type="entry name" value="PHP_PolIIIA_POLC"/>
    <property type="match status" value="1"/>
</dbReference>
<keyword evidence="3 9" id="KW-0548">Nucleotidyltransferase</keyword>
<dbReference type="Pfam" id="PF02811">
    <property type="entry name" value="PHP"/>
    <property type="match status" value="1"/>
</dbReference>
<dbReference type="RefSeq" id="WP_242965089.1">
    <property type="nucleotide sequence ID" value="NZ_CP022121.1"/>
</dbReference>
<dbReference type="Pfam" id="PF07733">
    <property type="entry name" value="DNA_pol3_alpha"/>
    <property type="match status" value="2"/>
</dbReference>
<evidence type="ECO:0000256" key="3">
    <source>
        <dbReference type="ARBA" id="ARBA00022695"/>
    </source>
</evidence>
<dbReference type="InterPro" id="IPR040982">
    <property type="entry name" value="DNA_pol3_finger"/>
</dbReference>
<dbReference type="InterPro" id="IPR044923">
    <property type="entry name" value="PolC_middle_finger_sf"/>
</dbReference>
<dbReference type="InterPro" id="IPR003141">
    <property type="entry name" value="Pol/His_phosphatase_N"/>
</dbReference>
<keyword evidence="9" id="KW-0540">Nuclease</keyword>
<evidence type="ECO:0000256" key="9">
    <source>
        <dbReference type="HAMAP-Rule" id="MF_00356"/>
    </source>
</evidence>
<dbReference type="InterPro" id="IPR004805">
    <property type="entry name" value="DnaE2/DnaE/PolC"/>
</dbReference>
<dbReference type="GO" id="GO:0003887">
    <property type="term" value="F:DNA-directed DNA polymerase activity"/>
    <property type="evidence" value="ECO:0007669"/>
    <property type="project" value="UniProtKB-EC"/>
</dbReference>
<evidence type="ECO:0000256" key="5">
    <source>
        <dbReference type="ARBA" id="ARBA00022839"/>
    </source>
</evidence>
<dbReference type="NCBIfam" id="TIGR01405">
    <property type="entry name" value="polC_Gram_pos"/>
    <property type="match status" value="1"/>
</dbReference>
<comment type="caution">
    <text evidence="11">The sequence shown here is derived from an EMBL/GenBank/DDBJ whole genome shotgun (WGS) entry which is preliminary data.</text>
</comment>
<comment type="function">
    <text evidence="9">Required for replicative DNA synthesis. This DNA polymerase also exhibits 3' to 5' exonuclease activity.</text>
</comment>
<dbReference type="Pfam" id="PF14579">
    <property type="entry name" value="HHH_6"/>
    <property type="match status" value="1"/>
</dbReference>
<comment type="similarity">
    <text evidence="9">Belongs to the DNA polymerase type-C family. PolC subfamily.</text>
</comment>
<dbReference type="Gene3D" id="3.20.20.140">
    <property type="entry name" value="Metal-dependent hydrolases"/>
    <property type="match status" value="1"/>
</dbReference>
<keyword evidence="9" id="KW-0963">Cytoplasm</keyword>
<dbReference type="CDD" id="cd04484">
    <property type="entry name" value="polC_OBF"/>
    <property type="match status" value="1"/>
</dbReference>
<reference evidence="11 12" key="1">
    <citation type="submission" date="2022-08" db="EMBL/GenBank/DDBJ databases">
        <title>Proteogenomics of the novel Dehalobacterium formicoaceticum strain EZ94 highlights a key role of methyltransferases during anaerobic dichloromethane degradation.</title>
        <authorList>
            <person name="Wasmund K."/>
        </authorList>
    </citation>
    <scope>NUCLEOTIDE SEQUENCE [LARGE SCALE GENOMIC DNA]</scope>
    <source>
        <strain evidence="11 12">EZ94</strain>
    </source>
</reference>
<dbReference type="InterPro" id="IPR006308">
    <property type="entry name" value="Pol_III_a_PolC-type_gram_pos"/>
</dbReference>
<evidence type="ECO:0000256" key="8">
    <source>
        <dbReference type="ARBA" id="ARBA00049244"/>
    </source>
</evidence>
<dbReference type="PANTHER" id="PTHR32294:SF5">
    <property type="entry name" value="DNA POLYMERASE III POLC-TYPE"/>
    <property type="match status" value="1"/>
</dbReference>
<dbReference type="Gene3D" id="1.10.150.870">
    <property type="match status" value="1"/>
</dbReference>
<dbReference type="InterPro" id="IPR011708">
    <property type="entry name" value="DNA_pol3_alpha_NTPase_dom"/>
</dbReference>
<keyword evidence="12" id="KW-1185">Reference proteome</keyword>
<dbReference type="Pfam" id="PF01336">
    <property type="entry name" value="tRNA_anti-codon"/>
    <property type="match status" value="1"/>
</dbReference>
<dbReference type="EMBL" id="JANPWE010000001">
    <property type="protein sequence ID" value="MCR6544710.1"/>
    <property type="molecule type" value="Genomic_DNA"/>
</dbReference>
<proteinExistence type="inferred from homology"/>